<dbReference type="Pfam" id="PF12854">
    <property type="entry name" value="PPR_1"/>
    <property type="match status" value="1"/>
</dbReference>
<keyword evidence="6" id="KW-1185">Reference proteome</keyword>
<dbReference type="PANTHER" id="PTHR47936">
    <property type="entry name" value="PPR_LONG DOMAIN-CONTAINING PROTEIN"/>
    <property type="match status" value="1"/>
</dbReference>
<dbReference type="EMBL" id="JBFOLJ010000003">
    <property type="protein sequence ID" value="KAL2549787.1"/>
    <property type="molecule type" value="Genomic_DNA"/>
</dbReference>
<dbReference type="InterPro" id="IPR002885">
    <property type="entry name" value="PPR_rpt"/>
</dbReference>
<dbReference type="Gene3D" id="1.25.40.10">
    <property type="entry name" value="Tetratricopeptide repeat domain"/>
    <property type="match status" value="3"/>
</dbReference>
<dbReference type="Proteomes" id="UP001604277">
    <property type="component" value="Unassembled WGS sequence"/>
</dbReference>
<dbReference type="InterPro" id="IPR011990">
    <property type="entry name" value="TPR-like_helical_dom_sf"/>
</dbReference>
<evidence type="ECO:0000256" key="2">
    <source>
        <dbReference type="ARBA" id="ARBA00022737"/>
    </source>
</evidence>
<accession>A0ABD1WJK5</accession>
<dbReference type="AlphaFoldDB" id="A0ABD1WJK5"/>
<dbReference type="NCBIfam" id="TIGR00756">
    <property type="entry name" value="PPR"/>
    <property type="match status" value="2"/>
</dbReference>
<proteinExistence type="inferred from homology"/>
<evidence type="ECO:0000313" key="6">
    <source>
        <dbReference type="Proteomes" id="UP001604277"/>
    </source>
</evidence>
<sequence length="330" mass="37022">MLALRKFTCRTRNVASIFKPFTTQNPNLRPPTIPSCGRYDNLINAAGREREFATVRYLLNKRVRDGCFNTANTFKFISTDLSVLDELSNHLAALSGFTRKSAYDSLVAQLSKMHRIPEALRVAEMMVTNDFGATATTFHPIVNALTRKKEMAKAWRVMEAMRTCKIQPDVTAFNHILTAFCFTGDLKSASDLLESMEEEGVAADARTYDALVLGACKAGRLDGALSVLRRMIDDKLPALYCTYAHVIKGMVRSGYDAQAVEFVRSFAGKDLKLDTENFGILATHLINMNKIEEAKNVAKEMEQRGLKMGDQLKDFCELNHFCYKESININ</sequence>
<feature type="repeat" description="PPR" evidence="3">
    <location>
        <begin position="204"/>
        <end position="238"/>
    </location>
</feature>
<name>A0ABD1WJK5_9LAMI</name>
<keyword evidence="2" id="KW-0677">Repeat</keyword>
<evidence type="ECO:0000256" key="1">
    <source>
        <dbReference type="ARBA" id="ARBA00007626"/>
    </source>
</evidence>
<dbReference type="PANTHER" id="PTHR47936:SF3">
    <property type="entry name" value="PENTACOTRIPEPTIDE-REPEAT REGION OF PRORP DOMAIN-CONTAINING PROTEIN"/>
    <property type="match status" value="1"/>
</dbReference>
<comment type="similarity">
    <text evidence="1">Belongs to the PPR family. P subfamily.</text>
</comment>
<evidence type="ECO:0000256" key="3">
    <source>
        <dbReference type="PROSITE-ProRule" id="PRU00708"/>
    </source>
</evidence>
<feature type="repeat" description="PPR" evidence="3">
    <location>
        <begin position="169"/>
        <end position="203"/>
    </location>
</feature>
<feature type="repeat" description="PPR" evidence="3">
    <location>
        <begin position="134"/>
        <end position="168"/>
    </location>
</feature>
<gene>
    <name evidence="5" type="ORF">Fot_11317</name>
</gene>
<dbReference type="PROSITE" id="PS51375">
    <property type="entry name" value="PPR"/>
    <property type="match status" value="3"/>
</dbReference>
<evidence type="ECO:0000313" key="5">
    <source>
        <dbReference type="EMBL" id="KAL2549787.1"/>
    </source>
</evidence>
<comment type="caution">
    <text evidence="5">The sequence shown here is derived from an EMBL/GenBank/DDBJ whole genome shotgun (WGS) entry which is preliminary data.</text>
</comment>
<dbReference type="InterPro" id="IPR057027">
    <property type="entry name" value="TPR_mt"/>
</dbReference>
<protein>
    <submittedName>
        <fullName evidence="5">Pentatricopeptide repeat-containing protein</fullName>
    </submittedName>
</protein>
<feature type="domain" description="Pentatricopeptide repeat-containing protein-mitochondrial" evidence="4">
    <location>
        <begin position="89"/>
        <end position="194"/>
    </location>
</feature>
<reference evidence="6" key="1">
    <citation type="submission" date="2024-07" db="EMBL/GenBank/DDBJ databases">
        <title>Two chromosome-level genome assemblies of Korean endemic species Abeliophyllum distichum and Forsythia ovata (Oleaceae).</title>
        <authorList>
            <person name="Jang H."/>
        </authorList>
    </citation>
    <scope>NUCLEOTIDE SEQUENCE [LARGE SCALE GENOMIC DNA]</scope>
</reference>
<organism evidence="5 6">
    <name type="scientific">Forsythia ovata</name>
    <dbReference type="NCBI Taxonomy" id="205694"/>
    <lineage>
        <taxon>Eukaryota</taxon>
        <taxon>Viridiplantae</taxon>
        <taxon>Streptophyta</taxon>
        <taxon>Embryophyta</taxon>
        <taxon>Tracheophyta</taxon>
        <taxon>Spermatophyta</taxon>
        <taxon>Magnoliopsida</taxon>
        <taxon>eudicotyledons</taxon>
        <taxon>Gunneridae</taxon>
        <taxon>Pentapetalae</taxon>
        <taxon>asterids</taxon>
        <taxon>lamiids</taxon>
        <taxon>Lamiales</taxon>
        <taxon>Oleaceae</taxon>
        <taxon>Forsythieae</taxon>
        <taxon>Forsythia</taxon>
    </lineage>
</organism>
<evidence type="ECO:0000259" key="4">
    <source>
        <dbReference type="Pfam" id="PF23276"/>
    </source>
</evidence>
<dbReference type="Pfam" id="PF23276">
    <property type="entry name" value="TPR_24"/>
    <property type="match status" value="1"/>
</dbReference>